<sequence>MPGRPMVGGRPSGNLTCHARCQCHAGRRGRGMGYARSTCRNQRGCASGPLAVQSFPKEPVMERFSQLIRATILSFAVVASAQALPLSTLLAGGTLGAGGLAFTHFSASYATSDPLRVFNAGNIDVTAIPDGSPFGAGLRFMVREGELTVQGAGAHAFIDLRMGFRVAALDPASPASGVALTMTSNGIDMRQQDHGVTIAHHVRGGPGMAGFLSQPELWVASDLLVWAADRGDTAALIVFSQHYDLEVPEPGSLPLLAVAGLAAMAVLGKRRPTS</sequence>
<keyword evidence="2" id="KW-1185">Reference proteome</keyword>
<evidence type="ECO:0000313" key="1">
    <source>
        <dbReference type="EMBL" id="QBE64249.1"/>
    </source>
</evidence>
<gene>
    <name evidence="1" type="ORF">EWM63_15675</name>
</gene>
<name>A0A4P6KYG9_9BURK</name>
<dbReference type="InterPro" id="IPR013424">
    <property type="entry name" value="Ice-binding_C"/>
</dbReference>
<dbReference type="Proteomes" id="UP000290637">
    <property type="component" value="Chromosome"/>
</dbReference>
<dbReference type="AlphaFoldDB" id="A0A4P6KYG9"/>
<dbReference type="OrthoDB" id="8758168at2"/>
<reference evidence="1 2" key="1">
    <citation type="submission" date="2019-02" db="EMBL/GenBank/DDBJ databases">
        <title>Draft Genome Sequences of Six Type Strains of the Genus Massilia.</title>
        <authorList>
            <person name="Miess H."/>
            <person name="Frediansyhah A."/>
            <person name="Gross H."/>
        </authorList>
    </citation>
    <scope>NUCLEOTIDE SEQUENCE [LARGE SCALE GENOMIC DNA]</scope>
    <source>
        <strain evidence="1 2">DSM 17473</strain>
    </source>
</reference>
<organism evidence="1 2">
    <name type="scientific">Pseudoduganella lutea</name>
    <dbReference type="NCBI Taxonomy" id="321985"/>
    <lineage>
        <taxon>Bacteria</taxon>
        <taxon>Pseudomonadati</taxon>
        <taxon>Pseudomonadota</taxon>
        <taxon>Betaproteobacteria</taxon>
        <taxon>Burkholderiales</taxon>
        <taxon>Oxalobacteraceae</taxon>
        <taxon>Telluria group</taxon>
        <taxon>Pseudoduganella</taxon>
    </lineage>
</organism>
<proteinExistence type="predicted"/>
<evidence type="ECO:0000313" key="2">
    <source>
        <dbReference type="Proteomes" id="UP000290637"/>
    </source>
</evidence>
<dbReference type="EMBL" id="CP035913">
    <property type="protein sequence ID" value="QBE64249.1"/>
    <property type="molecule type" value="Genomic_DNA"/>
</dbReference>
<dbReference type="NCBIfam" id="TIGR02595">
    <property type="entry name" value="PEP_CTERM"/>
    <property type="match status" value="1"/>
</dbReference>
<protein>
    <submittedName>
        <fullName evidence="1">PEP-CTERM sorting domain-containing protein</fullName>
    </submittedName>
</protein>
<accession>A0A4P6KYG9</accession>
<dbReference type="KEGG" id="plue:EWM63_15675"/>